<reference evidence="9" key="1">
    <citation type="submission" date="2021-09" db="EMBL/GenBank/DDBJ databases">
        <authorList>
            <consortium name="AG Swart"/>
            <person name="Singh M."/>
            <person name="Singh A."/>
            <person name="Seah K."/>
            <person name="Emmerich C."/>
        </authorList>
    </citation>
    <scope>NUCLEOTIDE SEQUENCE</scope>
    <source>
        <strain evidence="9">ATCC30299</strain>
    </source>
</reference>
<dbReference type="AlphaFoldDB" id="A0AAU9JJP5"/>
<evidence type="ECO:0000256" key="1">
    <source>
        <dbReference type="ARBA" id="ARBA00006270"/>
    </source>
</evidence>
<dbReference type="GO" id="GO:0005525">
    <property type="term" value="F:GTP binding"/>
    <property type="evidence" value="ECO:0007669"/>
    <property type="project" value="UniProtKB-KW"/>
</dbReference>
<evidence type="ECO:0000256" key="8">
    <source>
        <dbReference type="SAM" id="MobiDB-lite"/>
    </source>
</evidence>
<feature type="region of interest" description="Disordered" evidence="8">
    <location>
        <begin position="180"/>
        <end position="216"/>
    </location>
</feature>
<evidence type="ECO:0000313" key="10">
    <source>
        <dbReference type="Proteomes" id="UP001162131"/>
    </source>
</evidence>
<evidence type="ECO:0000256" key="6">
    <source>
        <dbReference type="ARBA" id="ARBA00023289"/>
    </source>
</evidence>
<dbReference type="Gene3D" id="3.40.50.300">
    <property type="entry name" value="P-loop containing nucleotide triphosphate hydrolases"/>
    <property type="match status" value="1"/>
</dbReference>
<dbReference type="GO" id="GO:0012505">
    <property type="term" value="C:endomembrane system"/>
    <property type="evidence" value="ECO:0007669"/>
    <property type="project" value="UniProtKB-SubCell"/>
</dbReference>
<accession>A0AAU9JJP5</accession>
<evidence type="ECO:0000256" key="4">
    <source>
        <dbReference type="ARBA" id="ARBA00023136"/>
    </source>
</evidence>
<dbReference type="Proteomes" id="UP001162131">
    <property type="component" value="Unassembled WGS sequence"/>
</dbReference>
<dbReference type="InterPro" id="IPR027417">
    <property type="entry name" value="P-loop_NTPase"/>
</dbReference>
<keyword evidence="3" id="KW-0342">GTP-binding</keyword>
<evidence type="ECO:0000313" key="9">
    <source>
        <dbReference type="EMBL" id="CAG9328213.1"/>
    </source>
</evidence>
<dbReference type="InterPro" id="IPR050209">
    <property type="entry name" value="Rab_GTPases_membrane_traffic"/>
</dbReference>
<dbReference type="FunFam" id="3.40.50.300:FF:000067">
    <property type="entry name" value="ras-related protein RABA1f"/>
    <property type="match status" value="1"/>
</dbReference>
<dbReference type="SMART" id="SM00176">
    <property type="entry name" value="RAN"/>
    <property type="match status" value="1"/>
</dbReference>
<dbReference type="EMBL" id="CAJZBQ010000045">
    <property type="protein sequence ID" value="CAG9328213.1"/>
    <property type="molecule type" value="Genomic_DNA"/>
</dbReference>
<comment type="subcellular location">
    <subcellularLocation>
        <location evidence="7">Endomembrane system</location>
        <topology evidence="7">Lipid-anchor</topology>
    </subcellularLocation>
</comment>
<proteinExistence type="inferred from homology"/>
<dbReference type="PANTHER" id="PTHR47979">
    <property type="entry name" value="DRAB11-RELATED"/>
    <property type="match status" value="1"/>
</dbReference>
<keyword evidence="6" id="KW-0636">Prenylation</keyword>
<dbReference type="SMART" id="SM00174">
    <property type="entry name" value="RHO"/>
    <property type="match status" value="1"/>
</dbReference>
<name>A0AAU9JJP5_9CILI</name>
<organism evidence="9 10">
    <name type="scientific">Blepharisma stoltei</name>
    <dbReference type="NCBI Taxonomy" id="1481888"/>
    <lineage>
        <taxon>Eukaryota</taxon>
        <taxon>Sar</taxon>
        <taxon>Alveolata</taxon>
        <taxon>Ciliophora</taxon>
        <taxon>Postciliodesmatophora</taxon>
        <taxon>Heterotrichea</taxon>
        <taxon>Heterotrichida</taxon>
        <taxon>Blepharismidae</taxon>
        <taxon>Blepharisma</taxon>
    </lineage>
</organism>
<evidence type="ECO:0000256" key="2">
    <source>
        <dbReference type="ARBA" id="ARBA00022741"/>
    </source>
</evidence>
<dbReference type="PROSITE" id="PS51420">
    <property type="entry name" value="RHO"/>
    <property type="match status" value="1"/>
</dbReference>
<comment type="similarity">
    <text evidence="1">Belongs to the small GTPase superfamily. Rab family.</text>
</comment>
<sequence length="216" mass="24627">MDEEYDYLYKIVLIGDSGVGKSNLLLRFTRNEFNMDSKATIGVEFSQKTIKIGGKTIRIQIWDTAGQDRFRAITSTYYRGAVGALLVYDICNHSSFDHLDRWVRELMDHVDPTNIIVMLIGNKCDLEDKRSVKPDDALAYSQRNNMAFMETSALDSTNVDQAFEKIVKLIYDQTIKNTESTKKTEQSVVGPTKKIESTREEKIRVQKDSQNKSGCC</sequence>
<dbReference type="PROSITE" id="PS51421">
    <property type="entry name" value="RAS"/>
    <property type="match status" value="1"/>
</dbReference>
<protein>
    <submittedName>
        <fullName evidence="9">Uncharacterized protein</fullName>
    </submittedName>
</protein>
<dbReference type="InterPro" id="IPR005225">
    <property type="entry name" value="Small_GTP-bd"/>
</dbReference>
<keyword evidence="2" id="KW-0547">Nucleotide-binding</keyword>
<evidence type="ECO:0000256" key="3">
    <source>
        <dbReference type="ARBA" id="ARBA00023134"/>
    </source>
</evidence>
<keyword evidence="4" id="KW-0472">Membrane</keyword>
<dbReference type="SMART" id="SM00173">
    <property type="entry name" value="RAS"/>
    <property type="match status" value="1"/>
</dbReference>
<dbReference type="Pfam" id="PF00071">
    <property type="entry name" value="Ras"/>
    <property type="match status" value="1"/>
</dbReference>
<dbReference type="PROSITE" id="PS51419">
    <property type="entry name" value="RAB"/>
    <property type="match status" value="1"/>
</dbReference>
<dbReference type="SUPFAM" id="SSF52540">
    <property type="entry name" value="P-loop containing nucleoside triphosphate hydrolases"/>
    <property type="match status" value="1"/>
</dbReference>
<feature type="compositionally biased region" description="Basic and acidic residues" evidence="8">
    <location>
        <begin position="193"/>
        <end position="210"/>
    </location>
</feature>
<dbReference type="CDD" id="cd01868">
    <property type="entry name" value="Rab11_like"/>
    <property type="match status" value="1"/>
</dbReference>
<gene>
    <name evidence="9" type="ORF">BSTOLATCC_MIC45668</name>
</gene>
<dbReference type="GO" id="GO:0003924">
    <property type="term" value="F:GTPase activity"/>
    <property type="evidence" value="ECO:0007669"/>
    <property type="project" value="InterPro"/>
</dbReference>
<dbReference type="SMART" id="SM00175">
    <property type="entry name" value="RAB"/>
    <property type="match status" value="1"/>
</dbReference>
<dbReference type="InterPro" id="IPR001806">
    <property type="entry name" value="Small_GTPase"/>
</dbReference>
<comment type="caution">
    <text evidence="9">The sequence shown here is derived from an EMBL/GenBank/DDBJ whole genome shotgun (WGS) entry which is preliminary data.</text>
</comment>
<dbReference type="NCBIfam" id="TIGR00231">
    <property type="entry name" value="small_GTP"/>
    <property type="match status" value="1"/>
</dbReference>
<evidence type="ECO:0000256" key="7">
    <source>
        <dbReference type="ARBA" id="ARBA00037868"/>
    </source>
</evidence>
<evidence type="ECO:0000256" key="5">
    <source>
        <dbReference type="ARBA" id="ARBA00023288"/>
    </source>
</evidence>
<keyword evidence="10" id="KW-1185">Reference proteome</keyword>
<dbReference type="PRINTS" id="PR00449">
    <property type="entry name" value="RASTRNSFRMNG"/>
</dbReference>
<keyword evidence="5" id="KW-0449">Lipoprotein</keyword>